<keyword evidence="6" id="KW-1185">Reference proteome</keyword>
<dbReference type="OrthoDB" id="20729at2759"/>
<keyword evidence="2" id="KW-0539">Nucleus</keyword>
<dbReference type="Gene3D" id="3.30.40.10">
    <property type="entry name" value="Zinc/RING finger domain, C3HC4 (zinc finger)"/>
    <property type="match status" value="1"/>
</dbReference>
<evidence type="ECO:0000313" key="5">
    <source>
        <dbReference type="EMBL" id="KDP39907.1"/>
    </source>
</evidence>
<keyword evidence="3" id="KW-0862">Zinc</keyword>
<evidence type="ECO:0000313" key="6">
    <source>
        <dbReference type="Proteomes" id="UP000027138"/>
    </source>
</evidence>
<organism evidence="5 6">
    <name type="scientific">Jatropha curcas</name>
    <name type="common">Barbados nut</name>
    <dbReference type="NCBI Taxonomy" id="180498"/>
    <lineage>
        <taxon>Eukaryota</taxon>
        <taxon>Viridiplantae</taxon>
        <taxon>Streptophyta</taxon>
        <taxon>Embryophyta</taxon>
        <taxon>Tracheophyta</taxon>
        <taxon>Spermatophyta</taxon>
        <taxon>Magnoliopsida</taxon>
        <taxon>eudicotyledons</taxon>
        <taxon>Gunneridae</taxon>
        <taxon>Pentapetalae</taxon>
        <taxon>rosids</taxon>
        <taxon>fabids</taxon>
        <taxon>Malpighiales</taxon>
        <taxon>Euphorbiaceae</taxon>
        <taxon>Crotonoideae</taxon>
        <taxon>Jatropheae</taxon>
        <taxon>Jatropha</taxon>
    </lineage>
</organism>
<gene>
    <name evidence="5" type="ORF">JCGZ_03438</name>
</gene>
<dbReference type="GO" id="GO:0004842">
    <property type="term" value="F:ubiquitin-protein transferase activity"/>
    <property type="evidence" value="ECO:0007669"/>
    <property type="project" value="InterPro"/>
</dbReference>
<dbReference type="PROSITE" id="PS50089">
    <property type="entry name" value="ZF_RING_2"/>
    <property type="match status" value="1"/>
</dbReference>
<dbReference type="PANTHER" id="PTHR47358">
    <property type="entry name" value="E3 UBIQUITIN-PROTEIN LIGASE HOS1"/>
    <property type="match status" value="1"/>
</dbReference>
<dbReference type="Pfam" id="PF13934">
    <property type="entry name" value="ELYS"/>
    <property type="match status" value="1"/>
</dbReference>
<dbReference type="EMBL" id="KK914336">
    <property type="protein sequence ID" value="KDP39907.1"/>
    <property type="molecule type" value="Genomic_DNA"/>
</dbReference>
<evidence type="ECO:0000256" key="3">
    <source>
        <dbReference type="PROSITE-ProRule" id="PRU00175"/>
    </source>
</evidence>
<dbReference type="PANTHER" id="PTHR47358:SF2">
    <property type="entry name" value="E3 UBIQUITIN-PROTEIN LIGASE HOS1"/>
    <property type="match status" value="1"/>
</dbReference>
<proteinExistence type="predicted"/>
<evidence type="ECO:0000256" key="2">
    <source>
        <dbReference type="ARBA" id="ARBA00023242"/>
    </source>
</evidence>
<name>A0A067KUT4_JATCU</name>
<protein>
    <recommendedName>
        <fullName evidence="4">RING-type domain-containing protein</fullName>
    </recommendedName>
</protein>
<reference evidence="5 6" key="1">
    <citation type="journal article" date="2014" name="PLoS ONE">
        <title>Global Analysis of Gene Expression Profiles in Physic Nut (Jatropha curcas L.) Seedlings Exposed to Salt Stress.</title>
        <authorList>
            <person name="Zhang L."/>
            <person name="Zhang C."/>
            <person name="Wu P."/>
            <person name="Chen Y."/>
            <person name="Li M."/>
            <person name="Jiang H."/>
            <person name="Wu G."/>
        </authorList>
    </citation>
    <scope>NUCLEOTIDE SEQUENCE [LARGE SCALE GENOMIC DNA]</scope>
    <source>
        <strain evidence="6">cv. GZQX0401</strain>
        <tissue evidence="5">Young leaves</tissue>
    </source>
</reference>
<sequence>MEFRNHLNGRISPSSLADRGSTARFTALTLQPNYSSRAVQEALEHLASVDLIELCSEAKVERCRATRDLRSCGRYVENVIVSCGHASLCSECSQRCDLCPICRIPIPKNSNRLWLRLYYECIQAGLISKKCDERFQEKEDGDNQLTADVQRLYSLFDVALENNLVSLICHYVTDVCMDESAVSSNPVIAFLLDEVVVKDWCKWTFRSIVLQLEAIYNLQEEEMKTRLNCLVKLSVHLAGLSDVLEVLDSSFKGNLSAQLHDLQLLQETILKTKQHLEIMKWCIRQQFLENVKSRHADFNSWRSVVRERKAAAITRSWPDAANQSAESIMQTGSLFIEDALANLEIEQGYVQEIGEELELASLQKDRGSFFRSKIEGVAGCYPFESLRAAVDVLFLHGSSDLVVAKQAILLYYFFDRHWTMPDDCWRHIVDDFAATFGITRHALLESLAFYLLDDHTDETLKEACHLLPEISGQSTHPKIAQVLLEREAPEVALMVLRWSGRDGSQMVSLNEAVTAVRVRVECGLLTEAFMHQRMLCAKVREKKWRDGLPDDSSNHLKGECRSWEDWVEVLVTEICCLCIKSKLVDRMIELPWNLDEEKYIHKCLLECAIHDPSTTTGSLLVVFYLQRYRYAEACQVDLRLQSVEQDFISKNTVSEEVLSRMRSASNWRTGLVAKSIELLPQVQQQQAKTGKLLPEIYNISGKQDKTPAKSDLAGIQQPNSSSLLIPSSTDSSIVLQTNHITPIISSVLETPTRLVGSFSKPHFELGNHGSPSIFHERFFINEGKGPKPQISTDKNVKYDETPAPGIPRVSPMSATPLKDINRTTSKVLLENHLLQNQFDSVLPEMEQNGFAEQFQNMPPNYFHKVKANINALSASSRGFPDDSTQLSSKRSHIYRSYDGSLNMNSGDTMDIGSSGQERDFPIDDVNVNGVSRWRSDESSDEEEHNLERAVGVATYTTPGRRTRRTRVARR</sequence>
<evidence type="ECO:0000256" key="1">
    <source>
        <dbReference type="ARBA" id="ARBA00004123"/>
    </source>
</evidence>
<dbReference type="GO" id="GO:0005634">
    <property type="term" value="C:nucleus"/>
    <property type="evidence" value="ECO:0007669"/>
    <property type="project" value="UniProtKB-SubCell"/>
</dbReference>
<dbReference type="InterPro" id="IPR013083">
    <property type="entry name" value="Znf_RING/FYVE/PHD"/>
</dbReference>
<dbReference type="InterPro" id="IPR044718">
    <property type="entry name" value="HOS1"/>
</dbReference>
<dbReference type="AlphaFoldDB" id="A0A067KUT4"/>
<dbReference type="GO" id="GO:0008270">
    <property type="term" value="F:zinc ion binding"/>
    <property type="evidence" value="ECO:0007669"/>
    <property type="project" value="UniProtKB-KW"/>
</dbReference>
<dbReference type="KEGG" id="jcu:105632302"/>
<dbReference type="InterPro" id="IPR001841">
    <property type="entry name" value="Znf_RING"/>
</dbReference>
<dbReference type="Proteomes" id="UP000027138">
    <property type="component" value="Unassembled WGS sequence"/>
</dbReference>
<evidence type="ECO:0000259" key="4">
    <source>
        <dbReference type="PROSITE" id="PS50089"/>
    </source>
</evidence>
<dbReference type="STRING" id="180498.A0A067KUT4"/>
<keyword evidence="3" id="KW-0863">Zinc-finger</keyword>
<accession>A0A067KUT4</accession>
<comment type="subcellular location">
    <subcellularLocation>
        <location evidence="1">Nucleus</location>
    </subcellularLocation>
</comment>
<dbReference type="InterPro" id="IPR025151">
    <property type="entry name" value="ELYS_dom"/>
</dbReference>
<keyword evidence="3" id="KW-0479">Metal-binding</keyword>
<dbReference type="GO" id="GO:0016567">
    <property type="term" value="P:protein ubiquitination"/>
    <property type="evidence" value="ECO:0007669"/>
    <property type="project" value="InterPro"/>
</dbReference>
<feature type="domain" description="RING-type" evidence="4">
    <location>
        <begin position="72"/>
        <end position="103"/>
    </location>
</feature>